<dbReference type="EMBL" id="CP025066">
    <property type="protein sequence ID" value="AUX10825.1"/>
    <property type="molecule type" value="Genomic_DNA"/>
</dbReference>
<dbReference type="RefSeq" id="WP_119821479.1">
    <property type="nucleotide sequence ID" value="NZ_CP025066.1"/>
</dbReference>
<dbReference type="AlphaFoldDB" id="A0A343TP03"/>
<evidence type="ECO:0000256" key="1">
    <source>
        <dbReference type="SAM" id="MobiDB-lite"/>
    </source>
</evidence>
<name>A0A343TP03_9EURY</name>
<reference evidence="3" key="1">
    <citation type="submission" date="2017-11" db="EMBL/GenBank/DDBJ databases">
        <title>Phenotypic and genomic properties of facultatively anaerobic sulfur-reducing natronoarchaea from hypersaline soda lakes.</title>
        <authorList>
            <person name="Sorokin D.Y."/>
            <person name="Kublanov I.V."/>
            <person name="Roman P."/>
            <person name="Sinninghe Damste J.S."/>
            <person name="Golyshin P.N."/>
            <person name="Rojo D."/>
            <person name="Ciordia S."/>
            <person name="Mena M.D.C."/>
            <person name="Ferrer M."/>
            <person name="Messina E."/>
            <person name="Smedile F."/>
            <person name="La Spada G."/>
            <person name="La Cono V."/>
            <person name="Yakimov M.M."/>
        </authorList>
    </citation>
    <scope>NUCLEOTIDE SEQUENCE [LARGE SCALE GENOMIC DNA]</scope>
    <source>
        <strain evidence="3">AArc-Sl</strain>
    </source>
</reference>
<feature type="compositionally biased region" description="Acidic residues" evidence="1">
    <location>
        <begin position="33"/>
        <end position="45"/>
    </location>
</feature>
<dbReference type="GeneID" id="37879582"/>
<feature type="region of interest" description="Disordered" evidence="1">
    <location>
        <begin position="30"/>
        <end position="49"/>
    </location>
</feature>
<feature type="compositionally biased region" description="Acidic residues" evidence="1">
    <location>
        <begin position="885"/>
        <end position="900"/>
    </location>
</feature>
<dbReference type="KEGG" id="hdf:AArcSl_3219"/>
<organism evidence="2 3">
    <name type="scientific">Halalkaliarchaeum desulfuricum</name>
    <dbReference type="NCBI Taxonomy" id="2055893"/>
    <lineage>
        <taxon>Archaea</taxon>
        <taxon>Methanobacteriati</taxon>
        <taxon>Methanobacteriota</taxon>
        <taxon>Stenosarchaea group</taxon>
        <taxon>Halobacteria</taxon>
        <taxon>Halobacteriales</taxon>
        <taxon>Haloferacaceae</taxon>
        <taxon>Halalkaliarchaeum</taxon>
    </lineage>
</organism>
<evidence type="ECO:0000313" key="2">
    <source>
        <dbReference type="EMBL" id="AUX10825.1"/>
    </source>
</evidence>
<protein>
    <submittedName>
        <fullName evidence="2">Uncharacterized protein</fullName>
    </submittedName>
</protein>
<evidence type="ECO:0000313" key="3">
    <source>
        <dbReference type="Proteomes" id="UP000263012"/>
    </source>
</evidence>
<keyword evidence="3" id="KW-1185">Reference proteome</keyword>
<accession>A0A343TP03</accession>
<gene>
    <name evidence="2" type="ORF">AArcSl_3219</name>
</gene>
<feature type="compositionally biased region" description="Low complexity" evidence="1">
    <location>
        <begin position="906"/>
        <end position="919"/>
    </location>
</feature>
<dbReference type="Proteomes" id="UP000263012">
    <property type="component" value="Chromosome"/>
</dbReference>
<feature type="region of interest" description="Disordered" evidence="1">
    <location>
        <begin position="873"/>
        <end position="922"/>
    </location>
</feature>
<sequence>MPSNTRRGFLGGSALTLTALAGLLEPHRTVPFDVDESSPESDPTDLLEPLPSADVVDAEYRTVVVQTVDVDADDAADVDASDLPHETRVAIDALDVSPGKLTHLVSVFPGSYRRRLGVAAGEFDTLVDDPDEEVNDWAVADADDVAIAAVEGHAAFAGGETTDDRLEAAVAMARAATGEADRFLEDNDEAETTIDAFGDYGTILFVPDPGGTGYPLTASGRLRALGGGFEAHPFDLEGTAEHEYLLFPVDGVDLEEEAIRRIIGDVDPGHVVESDITRPGGAVRVNAVVEAPPERDRDAAPDARVRTSFDRESTTLTFEHADGDAVPATELELWVDGERVDEQPEDELDAFEAGDTLSVTTGPVGTAVLRWFDEERNVQYVYASETVDREAFELEHDFEDRLVEISYVGVQDADPAKLAVTHRSDDGIRRIDEPFADAGEQIAAGDTFAVEDVGVEERVTLEVDVPSVPGVHRRPLGRLRVSPPRIHLHNHPEEGMIARYRDELERDAEEFRLLVDGEPADVQFADEVDTLARGEMVPLGEFPVGSHLTVEWHEPDDTVVVADTVVTPRVRASMEYDENEGTVRIEHSDGEAIPADDLELRIDMEPADIQPADEFEEFSSGDAFTVEVPAMARVELVWIHPEREHRLGGTTTARDAIEATYDPESERMTLTYRGAQPVDPERIHVRHRGPSARGTDSETVFAEEYEELTSDDAVDIDAEIGDRITVSVRVESEKATTMRTVAHFATEPRRGFTFREADGEVTAVYTDRVVRDADEFRLLVDGNPADVQPDDVHDELEREATIELGTFPGGTTLSAEWTAPDKSREVGEHVIAPEVSFEAEYDSESEEITVIHTGGDPIDAGYLSVVAPPGIPQPIPWDRASDADQVAEGDEATFEVEASEEDPRSDSSPAPDSDSTSDAEPLREIIVLFRNSRVLYREELASNG</sequence>
<proteinExistence type="predicted"/>
<dbReference type="OrthoDB" id="205201at2157"/>